<feature type="transmembrane region" description="Helical" evidence="2">
    <location>
        <begin position="111"/>
        <end position="132"/>
    </location>
</feature>
<dbReference type="OrthoDB" id="72976at2759"/>
<feature type="transmembrane region" description="Helical" evidence="2">
    <location>
        <begin position="15"/>
        <end position="32"/>
    </location>
</feature>
<keyword evidence="2" id="KW-0472">Membrane</keyword>
<feature type="transmembrane region" description="Helical" evidence="2">
    <location>
        <begin position="81"/>
        <end position="99"/>
    </location>
</feature>
<feature type="transmembrane region" description="Helical" evidence="2">
    <location>
        <begin position="239"/>
        <end position="262"/>
    </location>
</feature>
<evidence type="ECO:0000256" key="1">
    <source>
        <dbReference type="SAM" id="MobiDB-lite"/>
    </source>
</evidence>
<dbReference type="STRING" id="6216.A0A158QE47"/>
<name>A0A158QE47_HYMDI</name>
<dbReference type="Pfam" id="PF10269">
    <property type="entry name" value="Tmemb_185A"/>
    <property type="match status" value="1"/>
</dbReference>
<sequence>MEPLYFCDNFNRRQFFALSLVFMFLALLALRLDDFIHWPYWVVFFPLWLWQSVIFGGFLFEIFAFCRSPRYYIETQAHFKNAFFDAFFHINLLFFEILACNRLENAHSESGWISVFVPLIILSIFGIFVSFWTIKNDFDGDLHFIVSSNILFFIFVALKMEGLIDWSWKFVFLLNWISLAFFFTLEVIEIIMSISRFICASRFQEYRQQSFCISVGYAISLVLIITSGVLLALKKDNDLHLPYLVIASPLMSALTVFMSLCFSVRLHFQWRRCFQLIYRRIIKMCYPLQEYGNISYKLSSLHQSPSYDQPGRGSNQPTSLSDSDFQVVTSTSSSQPLPPPPLQSIHLVRVESPKSPSKSPMEVNVDPQERPSLLNFLLPHRRHSKGIVRKLRCKGEDDTIDIGCPNSALSTRLDAPD</sequence>
<evidence type="ECO:0000313" key="4">
    <source>
        <dbReference type="Proteomes" id="UP000274504"/>
    </source>
</evidence>
<dbReference type="Proteomes" id="UP000274504">
    <property type="component" value="Unassembled WGS sequence"/>
</dbReference>
<dbReference type="AlphaFoldDB" id="A0A158QE47"/>
<accession>A0A158QE47</accession>
<keyword evidence="2" id="KW-0812">Transmembrane</keyword>
<dbReference type="PANTHER" id="PTHR13568:SF6">
    <property type="entry name" value="TRANSMEMBRANE PROTEIN 185A"/>
    <property type="match status" value="1"/>
</dbReference>
<feature type="compositionally biased region" description="Polar residues" evidence="1">
    <location>
        <begin position="305"/>
        <end position="328"/>
    </location>
</feature>
<feature type="region of interest" description="Disordered" evidence="1">
    <location>
        <begin position="305"/>
        <end position="343"/>
    </location>
</feature>
<organism evidence="5">
    <name type="scientific">Hymenolepis diminuta</name>
    <name type="common">Rat tapeworm</name>
    <dbReference type="NCBI Taxonomy" id="6216"/>
    <lineage>
        <taxon>Eukaryota</taxon>
        <taxon>Metazoa</taxon>
        <taxon>Spiralia</taxon>
        <taxon>Lophotrochozoa</taxon>
        <taxon>Platyhelminthes</taxon>
        <taxon>Cestoda</taxon>
        <taxon>Eucestoda</taxon>
        <taxon>Cyclophyllidea</taxon>
        <taxon>Hymenolepididae</taxon>
        <taxon>Hymenolepis</taxon>
    </lineage>
</organism>
<keyword evidence="2" id="KW-1133">Transmembrane helix</keyword>
<dbReference type="WBParaSite" id="HDID_0000687001-mRNA-1">
    <property type="protein sequence ID" value="HDID_0000687001-mRNA-1"/>
    <property type="gene ID" value="HDID_0000687001"/>
</dbReference>
<protein>
    <submittedName>
        <fullName evidence="5">Transmembrane protein 185B</fullName>
    </submittedName>
</protein>
<feature type="transmembrane region" description="Helical" evidence="2">
    <location>
        <begin position="144"/>
        <end position="164"/>
    </location>
</feature>
<evidence type="ECO:0000313" key="3">
    <source>
        <dbReference type="EMBL" id="VDL59186.1"/>
    </source>
</evidence>
<dbReference type="InterPro" id="IPR019396">
    <property type="entry name" value="TM_Fragile-X-F-assoc"/>
</dbReference>
<proteinExistence type="predicted"/>
<feature type="transmembrane region" description="Helical" evidence="2">
    <location>
        <begin position="176"/>
        <end position="199"/>
    </location>
</feature>
<dbReference type="EMBL" id="UYSG01010883">
    <property type="protein sequence ID" value="VDL59186.1"/>
    <property type="molecule type" value="Genomic_DNA"/>
</dbReference>
<evidence type="ECO:0000256" key="2">
    <source>
        <dbReference type="SAM" id="Phobius"/>
    </source>
</evidence>
<dbReference type="PANTHER" id="PTHR13568">
    <property type="entry name" value="FAM11A, B PROTEIN"/>
    <property type="match status" value="1"/>
</dbReference>
<gene>
    <name evidence="3" type="ORF">HDID_LOCUS6868</name>
</gene>
<evidence type="ECO:0000313" key="5">
    <source>
        <dbReference type="WBParaSite" id="HDID_0000687001-mRNA-1"/>
    </source>
</evidence>
<feature type="transmembrane region" description="Helical" evidence="2">
    <location>
        <begin position="211"/>
        <end position="233"/>
    </location>
</feature>
<feature type="transmembrane region" description="Helical" evidence="2">
    <location>
        <begin position="38"/>
        <end position="60"/>
    </location>
</feature>
<reference evidence="3 4" key="2">
    <citation type="submission" date="2018-11" db="EMBL/GenBank/DDBJ databases">
        <authorList>
            <consortium name="Pathogen Informatics"/>
        </authorList>
    </citation>
    <scope>NUCLEOTIDE SEQUENCE [LARGE SCALE GENOMIC DNA]</scope>
</reference>
<reference evidence="5" key="1">
    <citation type="submission" date="2016-04" db="UniProtKB">
        <authorList>
            <consortium name="WormBaseParasite"/>
        </authorList>
    </citation>
    <scope>IDENTIFICATION</scope>
</reference>